<evidence type="ECO:0000313" key="3">
    <source>
        <dbReference type="EMBL" id="GAH08962.1"/>
    </source>
</evidence>
<dbReference type="Gene3D" id="3.40.630.10">
    <property type="entry name" value="Zn peptidases"/>
    <property type="match status" value="1"/>
</dbReference>
<keyword evidence="1" id="KW-0378">Hydrolase</keyword>
<dbReference type="AlphaFoldDB" id="X1CMJ5"/>
<gene>
    <name evidence="3" type="ORF">S01H4_57660</name>
</gene>
<dbReference type="PROSITE" id="PS00758">
    <property type="entry name" value="ARGE_DAPE_CPG2_1"/>
    <property type="match status" value="1"/>
</dbReference>
<keyword evidence="2" id="KW-0862">Zinc</keyword>
<dbReference type="SUPFAM" id="SSF53187">
    <property type="entry name" value="Zn-dependent exopeptidases"/>
    <property type="match status" value="1"/>
</dbReference>
<proteinExistence type="predicted"/>
<dbReference type="InterPro" id="IPR001261">
    <property type="entry name" value="ArgE/DapE_CS"/>
</dbReference>
<dbReference type="InterPro" id="IPR002933">
    <property type="entry name" value="Peptidase_M20"/>
</dbReference>
<dbReference type="GO" id="GO:0016787">
    <property type="term" value="F:hydrolase activity"/>
    <property type="evidence" value="ECO:0007669"/>
    <property type="project" value="UniProtKB-KW"/>
</dbReference>
<dbReference type="Pfam" id="PF01546">
    <property type="entry name" value="Peptidase_M20"/>
    <property type="match status" value="1"/>
</dbReference>
<comment type="caution">
    <text evidence="3">The sequence shown here is derived from an EMBL/GenBank/DDBJ whole genome shotgun (WGS) entry which is preliminary data.</text>
</comment>
<dbReference type="InterPro" id="IPR050072">
    <property type="entry name" value="Peptidase_M20A"/>
</dbReference>
<dbReference type="PANTHER" id="PTHR43808">
    <property type="entry name" value="ACETYLORNITHINE DEACETYLASE"/>
    <property type="match status" value="1"/>
</dbReference>
<evidence type="ECO:0000256" key="1">
    <source>
        <dbReference type="ARBA" id="ARBA00022801"/>
    </source>
</evidence>
<reference evidence="3" key="1">
    <citation type="journal article" date="2014" name="Front. Microbiol.">
        <title>High frequency of phylogenetically diverse reductive dehalogenase-homologous genes in deep subseafloor sedimentary metagenomes.</title>
        <authorList>
            <person name="Kawai M."/>
            <person name="Futagami T."/>
            <person name="Toyoda A."/>
            <person name="Takaki Y."/>
            <person name="Nishi S."/>
            <person name="Hori S."/>
            <person name="Arai W."/>
            <person name="Tsubouchi T."/>
            <person name="Morono Y."/>
            <person name="Uchiyama I."/>
            <person name="Ito T."/>
            <person name="Fujiyama A."/>
            <person name="Inagaki F."/>
            <person name="Takami H."/>
        </authorList>
    </citation>
    <scope>NUCLEOTIDE SEQUENCE</scope>
    <source>
        <strain evidence="3">Expedition CK06-06</strain>
    </source>
</reference>
<evidence type="ECO:0008006" key="4">
    <source>
        <dbReference type="Google" id="ProtNLM"/>
    </source>
</evidence>
<evidence type="ECO:0000256" key="2">
    <source>
        <dbReference type="ARBA" id="ARBA00022833"/>
    </source>
</evidence>
<feature type="non-terminal residue" evidence="3">
    <location>
        <position position="1"/>
    </location>
</feature>
<name>X1CMJ5_9ZZZZ</name>
<organism evidence="3">
    <name type="scientific">marine sediment metagenome</name>
    <dbReference type="NCBI Taxonomy" id="412755"/>
    <lineage>
        <taxon>unclassified sequences</taxon>
        <taxon>metagenomes</taxon>
        <taxon>ecological metagenomes</taxon>
    </lineage>
</organism>
<dbReference type="EMBL" id="BART01033589">
    <property type="protein sequence ID" value="GAH08962.1"/>
    <property type="molecule type" value="Genomic_DNA"/>
</dbReference>
<sequence>IAYLNDNFNGKNLLFNAHMDVVPPGSEEDWKYPPLSAYVKRNKCIYGRGTSDMKAALAAMVISLPILKKLGIKTSGNLIVNAVADEETGGKLGTGWCLDNVLKKRSIKCDFVLVGEPSGLNPLPKAIILGEKGHLIIKVD</sequence>
<accession>X1CMJ5</accession>
<protein>
    <recommendedName>
        <fullName evidence="4">Peptidase M20 dimerisation domain-containing protein</fullName>
    </recommendedName>
</protein>